<dbReference type="AlphaFoldDB" id="A0AAJ0BQ37"/>
<organism evidence="2 3">
    <name type="scientific">Phialemonium atrogriseum</name>
    <dbReference type="NCBI Taxonomy" id="1093897"/>
    <lineage>
        <taxon>Eukaryota</taxon>
        <taxon>Fungi</taxon>
        <taxon>Dikarya</taxon>
        <taxon>Ascomycota</taxon>
        <taxon>Pezizomycotina</taxon>
        <taxon>Sordariomycetes</taxon>
        <taxon>Sordariomycetidae</taxon>
        <taxon>Cephalothecales</taxon>
        <taxon>Cephalothecaceae</taxon>
        <taxon>Phialemonium</taxon>
    </lineage>
</organism>
<gene>
    <name evidence="2" type="ORF">QBC33DRAFT_519814</name>
</gene>
<feature type="compositionally biased region" description="Polar residues" evidence="1">
    <location>
        <begin position="628"/>
        <end position="637"/>
    </location>
</feature>
<dbReference type="GeneID" id="85309497"/>
<feature type="compositionally biased region" description="Low complexity" evidence="1">
    <location>
        <begin position="741"/>
        <end position="752"/>
    </location>
</feature>
<feature type="compositionally biased region" description="Polar residues" evidence="1">
    <location>
        <begin position="760"/>
        <end position="776"/>
    </location>
</feature>
<feature type="compositionally biased region" description="Basic and acidic residues" evidence="1">
    <location>
        <begin position="347"/>
        <end position="369"/>
    </location>
</feature>
<accession>A0AAJ0BQ37</accession>
<sequence length="844" mass="93016">MEPDVAMADADDDRSQLQFRGRWLGMLASDPSCRPSWTQGDVLAFRVFLAANGHSRSTVKTLLIRDGPLRELSSRLAPPIDVGSLAGEEWLAVKKKLVSALEYRLGELVDKGVVRKRWDPDLKNEVVVWPDAVVQRFTAVAEPRVAEQRGAWEVRGDDNVDADGDLVLQNAPPNEREGLEPGLPLGSAPRPDQQLGTPPRQRERDRQVDHQQNQQQQPQHHQQQEPQRLSFLDNPTPPQSHPRQLPPGPRFQPKLISQTQSKAGPTDKSQPQRQSRHQATPMRETTPHQSFVSPRTLALRSRLAAKVQALDDNAEAEKRRKQIQADEQEAAELEVQLRAIDVEEARAKREAEHQLQLRKTQENRRRLEREDEEREEREMETQEKEHRERSRREKEQAQQEKNKTANLPRGISESARAVSPVTEDGTWTAEVEVAEKLIQTPMTPYKPPRSPSEDGHGRDDGDKGGGVIPAGRSSGIGGSRVAELKNTRDEDNPDPGHRRQDDEDDNSSDSSATAAQRGTKAGLNPVPLHRPNIPGLASSRHAVHPVNLLDQQQQEPSPRPVVTKPSALHQLTVDDVDNTLLTGDNLGSPFDPRPGLGVLEEVQQQHFPGNRPGPAPLHHRGTGIGVGASTTGGMSSITEEEPGPRFRLPQPPPQQQQTPFRPRMANTPASPRQETNPRDRNTVPVFKTHLHSLATLTSALAEAKMAEISASFDLCLAAFDGRRARAAAERRRGRAAGGDGNSNSNSNNGRNNPARDRKTTTPQHPTPRTSRQAVKSSITNLNQALAKKQQLWRDVGEEASAVRVALLGGDGNADDRDGRVRHLMVLLGLGSGGDGIGGARLGLL</sequence>
<feature type="region of interest" description="Disordered" evidence="1">
    <location>
        <begin position="347"/>
        <end position="538"/>
    </location>
</feature>
<evidence type="ECO:0000313" key="2">
    <source>
        <dbReference type="EMBL" id="KAK1762145.1"/>
    </source>
</evidence>
<proteinExistence type="predicted"/>
<keyword evidence="3" id="KW-1185">Reference proteome</keyword>
<feature type="compositionally biased region" description="Basic and acidic residues" evidence="1">
    <location>
        <begin position="482"/>
        <end position="501"/>
    </location>
</feature>
<name>A0AAJ0BQ37_9PEZI</name>
<feature type="region of interest" description="Disordered" evidence="1">
    <location>
        <begin position="155"/>
        <end position="295"/>
    </location>
</feature>
<protein>
    <submittedName>
        <fullName evidence="2">Uncharacterized protein</fullName>
    </submittedName>
</protein>
<dbReference type="RefSeq" id="XP_060278358.1">
    <property type="nucleotide sequence ID" value="XM_060426310.1"/>
</dbReference>
<feature type="compositionally biased region" description="Polar residues" evidence="1">
    <location>
        <begin position="255"/>
        <end position="273"/>
    </location>
</feature>
<feature type="region of interest" description="Disordered" evidence="1">
    <location>
        <begin position="729"/>
        <end position="776"/>
    </location>
</feature>
<comment type="caution">
    <text evidence="2">The sequence shown here is derived from an EMBL/GenBank/DDBJ whole genome shotgun (WGS) entry which is preliminary data.</text>
</comment>
<feature type="region of interest" description="Disordered" evidence="1">
    <location>
        <begin position="623"/>
        <end position="680"/>
    </location>
</feature>
<feature type="compositionally biased region" description="Gly residues" evidence="1">
    <location>
        <begin position="464"/>
        <end position="478"/>
    </location>
</feature>
<reference evidence="2" key="1">
    <citation type="submission" date="2023-06" db="EMBL/GenBank/DDBJ databases">
        <title>Genome-scale phylogeny and comparative genomics of the fungal order Sordariales.</title>
        <authorList>
            <consortium name="Lawrence Berkeley National Laboratory"/>
            <person name="Hensen N."/>
            <person name="Bonometti L."/>
            <person name="Westerberg I."/>
            <person name="Brannstrom I.O."/>
            <person name="Guillou S."/>
            <person name="Cros-Aarteil S."/>
            <person name="Calhoun S."/>
            <person name="Haridas S."/>
            <person name="Kuo A."/>
            <person name="Mondo S."/>
            <person name="Pangilinan J."/>
            <person name="Riley R."/>
            <person name="Labutti K."/>
            <person name="Andreopoulos B."/>
            <person name="Lipzen A."/>
            <person name="Chen C."/>
            <person name="Yanf M."/>
            <person name="Daum C."/>
            <person name="Ng V."/>
            <person name="Clum A."/>
            <person name="Steindorff A."/>
            <person name="Ohm R."/>
            <person name="Martin F."/>
            <person name="Silar P."/>
            <person name="Natvig D."/>
            <person name="Lalanne C."/>
            <person name="Gautier V."/>
            <person name="Ament-Velasquez S.L."/>
            <person name="Kruys A."/>
            <person name="Hutchinson M.I."/>
            <person name="Powell A.J."/>
            <person name="Barry K."/>
            <person name="Miller A.N."/>
            <person name="Grigoriev I.V."/>
            <person name="Debuchy R."/>
            <person name="Gladieux P."/>
            <person name="Thoren M.H."/>
            <person name="Johannesson H."/>
        </authorList>
    </citation>
    <scope>NUCLEOTIDE SEQUENCE</scope>
    <source>
        <strain evidence="2">8032-3</strain>
    </source>
</reference>
<feature type="compositionally biased region" description="Basic and acidic residues" evidence="1">
    <location>
        <begin position="376"/>
        <end position="403"/>
    </location>
</feature>
<feature type="compositionally biased region" description="Low complexity" evidence="1">
    <location>
        <begin position="210"/>
        <end position="227"/>
    </location>
</feature>
<evidence type="ECO:0000313" key="3">
    <source>
        <dbReference type="Proteomes" id="UP001244011"/>
    </source>
</evidence>
<evidence type="ECO:0000256" key="1">
    <source>
        <dbReference type="SAM" id="MobiDB-lite"/>
    </source>
</evidence>
<dbReference type="Proteomes" id="UP001244011">
    <property type="component" value="Unassembled WGS sequence"/>
</dbReference>
<feature type="compositionally biased region" description="Basic and acidic residues" evidence="1">
    <location>
        <begin position="200"/>
        <end position="209"/>
    </location>
</feature>
<dbReference type="EMBL" id="MU839042">
    <property type="protein sequence ID" value="KAK1762145.1"/>
    <property type="molecule type" value="Genomic_DNA"/>
</dbReference>
<feature type="compositionally biased region" description="Pro residues" evidence="1">
    <location>
        <begin position="235"/>
        <end position="250"/>
    </location>
</feature>
<feature type="compositionally biased region" description="Basic and acidic residues" evidence="1">
    <location>
        <begin position="451"/>
        <end position="463"/>
    </location>
</feature>